<dbReference type="Gene3D" id="3.40.50.300">
    <property type="entry name" value="P-loop containing nucleotide triphosphate hydrolases"/>
    <property type="match status" value="1"/>
</dbReference>
<dbReference type="AlphaFoldDB" id="I0Z0Q7"/>
<evidence type="ECO:0000313" key="11">
    <source>
        <dbReference type="Proteomes" id="UP000007264"/>
    </source>
</evidence>
<comment type="similarity">
    <text evidence="1">Belongs to the small GTPase superfamily. Rab family.</text>
</comment>
<dbReference type="OrthoDB" id="9989112at2759"/>
<dbReference type="Pfam" id="PF00071">
    <property type="entry name" value="Ras"/>
    <property type="match status" value="1"/>
</dbReference>
<keyword evidence="8" id="KW-0636">Prenylation</keyword>
<dbReference type="RefSeq" id="XP_005648770.1">
    <property type="nucleotide sequence ID" value="XM_005648713.1"/>
</dbReference>
<dbReference type="STRING" id="574566.I0Z0Q7"/>
<dbReference type="InterPro" id="IPR027417">
    <property type="entry name" value="P-loop_NTPase"/>
</dbReference>
<keyword evidence="5" id="KW-0653">Protein transport</keyword>
<dbReference type="GO" id="GO:0015031">
    <property type="term" value="P:protein transport"/>
    <property type="evidence" value="ECO:0007669"/>
    <property type="project" value="UniProtKB-KW"/>
</dbReference>
<dbReference type="GO" id="GO:0003924">
    <property type="term" value="F:GTPase activity"/>
    <property type="evidence" value="ECO:0007669"/>
    <property type="project" value="InterPro"/>
</dbReference>
<reference evidence="10 11" key="1">
    <citation type="journal article" date="2012" name="Genome Biol.">
        <title>The genome of the polar eukaryotic microalga coccomyxa subellipsoidea reveals traits of cold adaptation.</title>
        <authorList>
            <person name="Blanc G."/>
            <person name="Agarkova I."/>
            <person name="Grimwood J."/>
            <person name="Kuo A."/>
            <person name="Brueggeman A."/>
            <person name="Dunigan D."/>
            <person name="Gurnon J."/>
            <person name="Ladunga I."/>
            <person name="Lindquist E."/>
            <person name="Lucas S."/>
            <person name="Pangilinan J."/>
            <person name="Proschold T."/>
            <person name="Salamov A."/>
            <person name="Schmutz J."/>
            <person name="Weeks D."/>
            <person name="Yamada T."/>
            <person name="Claverie J.M."/>
            <person name="Grigoriev I."/>
            <person name="Van Etten J."/>
            <person name="Lomsadze A."/>
            <person name="Borodovsky M."/>
        </authorList>
    </citation>
    <scope>NUCLEOTIDE SEQUENCE [LARGE SCALE GENOMIC DNA]</scope>
    <source>
        <strain evidence="10 11">C-169</strain>
    </source>
</reference>
<dbReference type="GO" id="GO:0005525">
    <property type="term" value="F:GTP binding"/>
    <property type="evidence" value="ECO:0007669"/>
    <property type="project" value="UniProtKB-KW"/>
</dbReference>
<gene>
    <name evidence="10" type="ORF">COCSUDRAFT_41496</name>
</gene>
<sequence>MNEPFDYLLKVLLVGDSNVGKSSLLLRFTADTFEDSVAPTIGVDFRLKFLTVNAKRLKLTIWDTAGQERFRTLTSSYYRGAQGIVFAYDVTRRETFESIEDIWMREVDMYSTVDNAVKMIVANKVDKEAEREVSRAEGAAFARKHGCLFVETSAKANMAVGQAFEELVMKILDTPSLLTASNSSRLNVGGSNSRTTSSCC</sequence>
<keyword evidence="6" id="KW-0342">GTP-binding</keyword>
<evidence type="ECO:0000256" key="1">
    <source>
        <dbReference type="ARBA" id="ARBA00006270"/>
    </source>
</evidence>
<keyword evidence="4" id="KW-0547">Nucleotide-binding</keyword>
<dbReference type="Proteomes" id="UP000007264">
    <property type="component" value="Unassembled WGS sequence"/>
</dbReference>
<organism evidence="10 11">
    <name type="scientific">Coccomyxa subellipsoidea (strain C-169)</name>
    <name type="common">Green microalga</name>
    <dbReference type="NCBI Taxonomy" id="574566"/>
    <lineage>
        <taxon>Eukaryota</taxon>
        <taxon>Viridiplantae</taxon>
        <taxon>Chlorophyta</taxon>
        <taxon>core chlorophytes</taxon>
        <taxon>Trebouxiophyceae</taxon>
        <taxon>Trebouxiophyceae incertae sedis</taxon>
        <taxon>Coccomyxaceae</taxon>
        <taxon>Coccomyxa</taxon>
        <taxon>Coccomyxa subellipsoidea</taxon>
    </lineage>
</organism>
<dbReference type="SMART" id="SM00177">
    <property type="entry name" value="ARF"/>
    <property type="match status" value="1"/>
</dbReference>
<keyword evidence="3" id="KW-0488">Methylation</keyword>
<dbReference type="NCBIfam" id="TIGR00231">
    <property type="entry name" value="small_GTP"/>
    <property type="match status" value="1"/>
</dbReference>
<dbReference type="SMART" id="SM00175">
    <property type="entry name" value="RAB"/>
    <property type="match status" value="1"/>
</dbReference>
<dbReference type="eggNOG" id="KOG0080">
    <property type="taxonomic scope" value="Eukaryota"/>
</dbReference>
<dbReference type="InterPro" id="IPR050227">
    <property type="entry name" value="Rab"/>
</dbReference>
<evidence type="ECO:0000256" key="2">
    <source>
        <dbReference type="ARBA" id="ARBA00022448"/>
    </source>
</evidence>
<proteinExistence type="inferred from homology"/>
<dbReference type="PANTHER" id="PTHR47977">
    <property type="entry name" value="RAS-RELATED PROTEIN RAB"/>
    <property type="match status" value="1"/>
</dbReference>
<evidence type="ECO:0000256" key="7">
    <source>
        <dbReference type="ARBA" id="ARBA00023288"/>
    </source>
</evidence>
<evidence type="ECO:0000256" key="8">
    <source>
        <dbReference type="ARBA" id="ARBA00023289"/>
    </source>
</evidence>
<name>I0Z0Q7_COCSC</name>
<dbReference type="EMBL" id="AGSI01000006">
    <property type="protein sequence ID" value="EIE24226.1"/>
    <property type="molecule type" value="Genomic_DNA"/>
</dbReference>
<protein>
    <submittedName>
        <fullName evidence="10">Small rab-related GTPase</fullName>
    </submittedName>
</protein>
<comment type="subcellular location">
    <subcellularLocation>
        <location evidence="9">Endomembrane system</location>
        <topology evidence="9">Lipid-anchor</topology>
    </subcellularLocation>
</comment>
<dbReference type="InterPro" id="IPR001806">
    <property type="entry name" value="Small_GTPase"/>
</dbReference>
<dbReference type="FunFam" id="3.40.50.300:FF:001312">
    <property type="entry name" value="Ras-related protein Rab-18"/>
    <property type="match status" value="1"/>
</dbReference>
<keyword evidence="11" id="KW-1185">Reference proteome</keyword>
<dbReference type="SUPFAM" id="SSF52540">
    <property type="entry name" value="P-loop containing nucleoside triphosphate hydrolases"/>
    <property type="match status" value="1"/>
</dbReference>
<dbReference type="SMART" id="SM00173">
    <property type="entry name" value="RAS"/>
    <property type="match status" value="1"/>
</dbReference>
<evidence type="ECO:0000256" key="6">
    <source>
        <dbReference type="ARBA" id="ARBA00023134"/>
    </source>
</evidence>
<evidence type="ECO:0000256" key="5">
    <source>
        <dbReference type="ARBA" id="ARBA00022927"/>
    </source>
</evidence>
<keyword evidence="7" id="KW-0449">Lipoprotein</keyword>
<dbReference type="CDD" id="cd01863">
    <property type="entry name" value="Rab18"/>
    <property type="match status" value="1"/>
</dbReference>
<evidence type="ECO:0000313" key="10">
    <source>
        <dbReference type="EMBL" id="EIE24226.1"/>
    </source>
</evidence>
<evidence type="ECO:0000256" key="9">
    <source>
        <dbReference type="ARBA" id="ARBA00037868"/>
    </source>
</evidence>
<dbReference type="SMART" id="SM00174">
    <property type="entry name" value="RHO"/>
    <property type="match status" value="1"/>
</dbReference>
<dbReference type="InterPro" id="IPR005225">
    <property type="entry name" value="Small_GTP-bd"/>
</dbReference>
<dbReference type="KEGG" id="csl:COCSUDRAFT_41496"/>
<keyword evidence="2" id="KW-0813">Transport</keyword>
<comment type="caution">
    <text evidence="10">The sequence shown here is derived from an EMBL/GenBank/DDBJ whole genome shotgun (WGS) entry which is preliminary data.</text>
</comment>
<evidence type="ECO:0000256" key="3">
    <source>
        <dbReference type="ARBA" id="ARBA00022481"/>
    </source>
</evidence>
<evidence type="ECO:0000256" key="4">
    <source>
        <dbReference type="ARBA" id="ARBA00022741"/>
    </source>
</evidence>
<dbReference type="GO" id="GO:0012505">
    <property type="term" value="C:endomembrane system"/>
    <property type="evidence" value="ECO:0007669"/>
    <property type="project" value="UniProtKB-SubCell"/>
</dbReference>
<dbReference type="PRINTS" id="PR00449">
    <property type="entry name" value="RASTRNSFRMNG"/>
</dbReference>
<dbReference type="GeneID" id="17042224"/>
<dbReference type="SMART" id="SM00176">
    <property type="entry name" value="RAN"/>
    <property type="match status" value="1"/>
</dbReference>
<accession>I0Z0Q7</accession>